<proteinExistence type="inferred from homology"/>
<feature type="transmembrane region" description="Helical" evidence="7">
    <location>
        <begin position="450"/>
        <end position="468"/>
    </location>
</feature>
<feature type="transmembrane region" description="Helical" evidence="7">
    <location>
        <begin position="346"/>
        <end position="371"/>
    </location>
</feature>
<reference evidence="8" key="1">
    <citation type="submission" date="2014-08" db="EMBL/GenBank/DDBJ databases">
        <authorList>
            <person name="Sharma Rahul"/>
            <person name="Thines Marco"/>
        </authorList>
    </citation>
    <scope>NUCLEOTIDE SEQUENCE</scope>
</reference>
<feature type="transmembrane region" description="Helical" evidence="7">
    <location>
        <begin position="595"/>
        <end position="617"/>
    </location>
</feature>
<dbReference type="InterPro" id="IPR001734">
    <property type="entry name" value="Na/solute_symporter"/>
</dbReference>
<dbReference type="InterPro" id="IPR038377">
    <property type="entry name" value="Na/Glc_symporter_sf"/>
</dbReference>
<sequence length="680" mass="72389">MSDTPVLSQGVGYGIVCGMGLFFSACMMGITFMQRRYTSTASESAEEFSSASRSVKPGLIATGIVSAWTWAATLLQSSAVAYKFGISGTYWYASGATVQVLLFAQLAAKLKLNAPYAHTFLEIIGCRWKGSFVHSIFLFFALACNIIVSTMLVLGGSATVSDLTGMSTQAACFLIPLGVALYVWIGGMRSTLIADYTHTAILYIILLLFVFVTYGTSDKIGSPAKMYEMLANVSAKTPVARNAGGSYVTMRSTGGIIFGVLNIVGNFGTVFNDQAYWQRAIASTPQTAVKAYLLGGLAWFAIPFTLSTTLGLAAVALEVPLTAAQVSAGLPAPTAAAALLGKGGAVAMLILLFLAVTSATAGELVAVSSVLTYDIYKRHINKNANEAQILRFSQAMVAFAAIMMGVLGVAFYYIGISMGYLYELMGTIIGSSVVPVALATSWKKANRTGCTVGSIAGLALGLVAWLVTAAKLNGGVVTIDTTGQDYPMLAGNCVALGVGAVVSLVWSLVDPEDFDFDITRALNYDIVLHSTVAAMDSKNEEIVSEPLVEENAEKESFGENDEKVVESISTVKNAKDLRVELPEIDFHGLNKAFKFAVYASVTLFLVFIILVPIPLFASGYVYPVKGFTAWVAVSVTWSFVAAFIVVLYPLYESRQELARIFRGIYKDIFHNGTGALARAS</sequence>
<dbReference type="Pfam" id="PF00474">
    <property type="entry name" value="SSF"/>
    <property type="match status" value="1"/>
</dbReference>
<comment type="subcellular location">
    <subcellularLocation>
        <location evidence="1">Membrane</location>
        <topology evidence="1">Multi-pass membrane protein</topology>
    </subcellularLocation>
</comment>
<evidence type="ECO:0000256" key="3">
    <source>
        <dbReference type="ARBA" id="ARBA00022692"/>
    </source>
</evidence>
<accession>A0A0F7SKZ3</accession>
<dbReference type="PANTHER" id="PTHR46154:SF2">
    <property type="entry name" value="SOLUTE SYMPORTER FAMILY TRANSPORTER (AFU_ORTHOLOGUE AFUA_6G03200)"/>
    <property type="match status" value="1"/>
</dbReference>
<keyword evidence="5 7" id="KW-0472">Membrane</keyword>
<evidence type="ECO:0000256" key="6">
    <source>
        <dbReference type="RuleBase" id="RU362091"/>
    </source>
</evidence>
<evidence type="ECO:0000313" key="8">
    <source>
        <dbReference type="EMBL" id="CDZ98323.1"/>
    </source>
</evidence>
<feature type="transmembrane region" description="Helical" evidence="7">
    <location>
        <begin position="91"/>
        <end position="110"/>
    </location>
</feature>
<dbReference type="CDD" id="cd11476">
    <property type="entry name" value="SLC5sbd_DUR3"/>
    <property type="match status" value="1"/>
</dbReference>
<keyword evidence="3 7" id="KW-0812">Transmembrane</keyword>
<dbReference type="PROSITE" id="PS50283">
    <property type="entry name" value="NA_SOLUT_SYMP_3"/>
    <property type="match status" value="1"/>
</dbReference>
<evidence type="ECO:0000256" key="4">
    <source>
        <dbReference type="ARBA" id="ARBA00022989"/>
    </source>
</evidence>
<dbReference type="AlphaFoldDB" id="A0A0F7SKZ3"/>
<feature type="transmembrane region" description="Helical" evidence="7">
    <location>
        <begin position="488"/>
        <end position="509"/>
    </location>
</feature>
<evidence type="ECO:0000256" key="2">
    <source>
        <dbReference type="ARBA" id="ARBA00006434"/>
    </source>
</evidence>
<dbReference type="PANTHER" id="PTHR46154">
    <property type="match status" value="1"/>
</dbReference>
<dbReference type="Gene3D" id="1.20.1730.10">
    <property type="entry name" value="Sodium/glucose cotransporter"/>
    <property type="match status" value="1"/>
</dbReference>
<feature type="transmembrane region" description="Helical" evidence="7">
    <location>
        <begin position="54"/>
        <end position="71"/>
    </location>
</feature>
<feature type="transmembrane region" description="Helical" evidence="7">
    <location>
        <begin position="166"/>
        <end position="184"/>
    </location>
</feature>
<dbReference type="EMBL" id="LN483326">
    <property type="protein sequence ID" value="CDZ98323.1"/>
    <property type="molecule type" value="Genomic_DNA"/>
</dbReference>
<feature type="transmembrane region" description="Helical" evidence="7">
    <location>
        <begin position="420"/>
        <end position="438"/>
    </location>
</feature>
<feature type="transmembrane region" description="Helical" evidence="7">
    <location>
        <begin position="196"/>
        <end position="216"/>
    </location>
</feature>
<name>A0A0F7SKZ3_PHARH</name>
<keyword evidence="4 7" id="KW-1133">Transmembrane helix</keyword>
<dbReference type="GO" id="GO:0015204">
    <property type="term" value="F:urea transmembrane transporter activity"/>
    <property type="evidence" value="ECO:0007669"/>
    <property type="project" value="InterPro"/>
</dbReference>
<evidence type="ECO:0000256" key="1">
    <source>
        <dbReference type="ARBA" id="ARBA00004141"/>
    </source>
</evidence>
<feature type="transmembrane region" description="Helical" evidence="7">
    <location>
        <begin position="392"/>
        <end position="414"/>
    </location>
</feature>
<feature type="transmembrane region" description="Helical" evidence="7">
    <location>
        <begin position="131"/>
        <end position="154"/>
    </location>
</feature>
<comment type="similarity">
    <text evidence="2 6">Belongs to the sodium:solute symporter (SSF) (TC 2.A.21) family.</text>
</comment>
<dbReference type="NCBIfam" id="TIGR00813">
    <property type="entry name" value="sss"/>
    <property type="match status" value="1"/>
</dbReference>
<protein>
    <submittedName>
        <fullName evidence="8">Urea transporter</fullName>
    </submittedName>
</protein>
<feature type="transmembrane region" description="Helical" evidence="7">
    <location>
        <begin position="12"/>
        <end position="33"/>
    </location>
</feature>
<feature type="transmembrane region" description="Helical" evidence="7">
    <location>
        <begin position="629"/>
        <end position="651"/>
    </location>
</feature>
<evidence type="ECO:0000256" key="5">
    <source>
        <dbReference type="ARBA" id="ARBA00023136"/>
    </source>
</evidence>
<dbReference type="InterPro" id="IPR031155">
    <property type="entry name" value="DUR"/>
</dbReference>
<dbReference type="GO" id="GO:0005886">
    <property type="term" value="C:plasma membrane"/>
    <property type="evidence" value="ECO:0007669"/>
    <property type="project" value="TreeGrafter"/>
</dbReference>
<organism evidence="8">
    <name type="scientific">Phaffia rhodozyma</name>
    <name type="common">Yeast</name>
    <name type="synonym">Xanthophyllomyces dendrorhous</name>
    <dbReference type="NCBI Taxonomy" id="264483"/>
    <lineage>
        <taxon>Eukaryota</taxon>
        <taxon>Fungi</taxon>
        <taxon>Dikarya</taxon>
        <taxon>Basidiomycota</taxon>
        <taxon>Agaricomycotina</taxon>
        <taxon>Tremellomycetes</taxon>
        <taxon>Cystofilobasidiales</taxon>
        <taxon>Mrakiaceae</taxon>
        <taxon>Phaffia</taxon>
    </lineage>
</organism>
<feature type="transmembrane region" description="Helical" evidence="7">
    <location>
        <begin position="252"/>
        <end position="271"/>
    </location>
</feature>
<evidence type="ECO:0000256" key="7">
    <source>
        <dbReference type="SAM" id="Phobius"/>
    </source>
</evidence>
<feature type="transmembrane region" description="Helical" evidence="7">
    <location>
        <begin position="292"/>
        <end position="317"/>
    </location>
</feature>